<keyword evidence="11" id="KW-1185">Reference proteome</keyword>
<organism evidence="10 11">
    <name type="scientific">Lentinula aciculospora</name>
    <dbReference type="NCBI Taxonomy" id="153920"/>
    <lineage>
        <taxon>Eukaryota</taxon>
        <taxon>Fungi</taxon>
        <taxon>Dikarya</taxon>
        <taxon>Basidiomycota</taxon>
        <taxon>Agaricomycotina</taxon>
        <taxon>Agaricomycetes</taxon>
        <taxon>Agaricomycetidae</taxon>
        <taxon>Agaricales</taxon>
        <taxon>Marasmiineae</taxon>
        <taxon>Omphalotaceae</taxon>
        <taxon>Lentinula</taxon>
    </lineage>
</organism>
<dbReference type="InterPro" id="IPR050364">
    <property type="entry name" value="Cytochrome_P450_fung"/>
</dbReference>
<dbReference type="CDD" id="cd11065">
    <property type="entry name" value="CYP64-like"/>
    <property type="match status" value="1"/>
</dbReference>
<dbReference type="Proteomes" id="UP001150266">
    <property type="component" value="Unassembled WGS sequence"/>
</dbReference>
<dbReference type="GO" id="GO:0020037">
    <property type="term" value="F:heme binding"/>
    <property type="evidence" value="ECO:0007669"/>
    <property type="project" value="InterPro"/>
</dbReference>
<evidence type="ECO:0000256" key="3">
    <source>
        <dbReference type="ARBA" id="ARBA00010617"/>
    </source>
</evidence>
<dbReference type="InterPro" id="IPR036396">
    <property type="entry name" value="Cyt_P450_sf"/>
</dbReference>
<gene>
    <name evidence="10" type="ORF">J3R30DRAFT_3464696</name>
</gene>
<dbReference type="PRINTS" id="PR00463">
    <property type="entry name" value="EP450I"/>
</dbReference>
<evidence type="ECO:0000256" key="9">
    <source>
        <dbReference type="PIRSR" id="PIRSR602401-1"/>
    </source>
</evidence>
<dbReference type="Pfam" id="PF00067">
    <property type="entry name" value="p450"/>
    <property type="match status" value="1"/>
</dbReference>
<dbReference type="PANTHER" id="PTHR46300:SF7">
    <property type="entry name" value="P450, PUTATIVE (EUROFUNG)-RELATED"/>
    <property type="match status" value="1"/>
</dbReference>
<dbReference type="AlphaFoldDB" id="A0A9W9DQH4"/>
<accession>A0A9W9DQH4</accession>
<sequence length="532" mass="60212">MLSDIVSPLPTQFLIVVSLAYVAYHYSGLSPHQRRFPPGPKPAFIIGFNRSSISSQILLTNKLYRNALQIPSISPQETFAKWLHEYGDVVYLKLFQQSLVVLNSLDAAQNLLHQRSSIYSDRPNFVLFNDLMGWQNASTHVRYGPRFRRHRRFIHQTFNQRAVETLRGVQEKEICHLIQGLMDEPEQVTQHLRRFVAATIMKVTYGIDVKTKDDLVVQLAHRAGSLTVRSGTPAAMLVDYIPVMKYIPTWAPFAGFKRNARIVKEAVDSMFNIPYEMVKSQMASGTVFPCMTSRLMKACSPAGVHCLSSDVEEDIKGVAGTMYAAAEDTTLCILTTFILAMVLHPQVFKKAQNEMDNVIGMDRLPSFEDRSSLPYLECVLKEVCRWNVPVPLGLPHRLMDDDMYKDYHIPKGTTVMANIHCMLQNCSQPQVFHPERYIEDPNLIDPGDVIYGFGRRRCPGRHFGDRSVWLAAASIICTMVISKAKDDAGKELTPKATFIDGFVHHPAEFPCSVRPRSEKLSMMTACTDMDPY</sequence>
<dbReference type="OrthoDB" id="2789670at2759"/>
<dbReference type="GO" id="GO:0004497">
    <property type="term" value="F:monooxygenase activity"/>
    <property type="evidence" value="ECO:0007669"/>
    <property type="project" value="UniProtKB-KW"/>
</dbReference>
<keyword evidence="8" id="KW-0503">Monooxygenase</keyword>
<feature type="binding site" description="axial binding residue" evidence="9">
    <location>
        <position position="458"/>
    </location>
    <ligand>
        <name>heme</name>
        <dbReference type="ChEBI" id="CHEBI:30413"/>
    </ligand>
    <ligandPart>
        <name>Fe</name>
        <dbReference type="ChEBI" id="CHEBI:18248"/>
    </ligandPart>
</feature>
<evidence type="ECO:0000313" key="11">
    <source>
        <dbReference type="Proteomes" id="UP001150266"/>
    </source>
</evidence>
<name>A0A9W9DQH4_9AGAR</name>
<protein>
    <submittedName>
        <fullName evidence="10">Cytochrome P450</fullName>
    </submittedName>
</protein>
<evidence type="ECO:0000256" key="2">
    <source>
        <dbReference type="ARBA" id="ARBA00005179"/>
    </source>
</evidence>
<keyword evidence="5 9" id="KW-0479">Metal-binding</keyword>
<comment type="pathway">
    <text evidence="2">Secondary metabolite biosynthesis.</text>
</comment>
<proteinExistence type="inferred from homology"/>
<dbReference type="InterPro" id="IPR001128">
    <property type="entry name" value="Cyt_P450"/>
</dbReference>
<reference evidence="10" key="1">
    <citation type="submission" date="2022-08" db="EMBL/GenBank/DDBJ databases">
        <title>A Global Phylogenomic Analysis of the Shiitake Genus Lentinula.</title>
        <authorList>
            <consortium name="DOE Joint Genome Institute"/>
            <person name="Sierra-Patev S."/>
            <person name="Min B."/>
            <person name="Naranjo-Ortiz M."/>
            <person name="Looney B."/>
            <person name="Konkel Z."/>
            <person name="Slot J.C."/>
            <person name="Sakamoto Y."/>
            <person name="Steenwyk J.L."/>
            <person name="Rokas A."/>
            <person name="Carro J."/>
            <person name="Camarero S."/>
            <person name="Ferreira P."/>
            <person name="Molpeceres G."/>
            <person name="Ruiz-Duenas F.J."/>
            <person name="Serrano A."/>
            <person name="Henrissat B."/>
            <person name="Drula E."/>
            <person name="Hughes K.W."/>
            <person name="Mata J.L."/>
            <person name="Ishikawa N.K."/>
            <person name="Vargas-Isla R."/>
            <person name="Ushijima S."/>
            <person name="Smith C.A."/>
            <person name="Ahrendt S."/>
            <person name="Andreopoulos W."/>
            <person name="He G."/>
            <person name="Labutti K."/>
            <person name="Lipzen A."/>
            <person name="Ng V."/>
            <person name="Riley R."/>
            <person name="Sandor L."/>
            <person name="Barry K."/>
            <person name="Martinez A.T."/>
            <person name="Xiao Y."/>
            <person name="Gibbons J.G."/>
            <person name="Terashima K."/>
            <person name="Grigoriev I.V."/>
            <person name="Hibbett D.S."/>
        </authorList>
    </citation>
    <scope>NUCLEOTIDE SEQUENCE</scope>
    <source>
        <strain evidence="10">JLM2183</strain>
    </source>
</reference>
<evidence type="ECO:0000256" key="1">
    <source>
        <dbReference type="ARBA" id="ARBA00001971"/>
    </source>
</evidence>
<dbReference type="GO" id="GO:0016705">
    <property type="term" value="F:oxidoreductase activity, acting on paired donors, with incorporation or reduction of molecular oxygen"/>
    <property type="evidence" value="ECO:0007669"/>
    <property type="project" value="InterPro"/>
</dbReference>
<comment type="cofactor">
    <cofactor evidence="1 9">
        <name>heme</name>
        <dbReference type="ChEBI" id="CHEBI:30413"/>
    </cofactor>
</comment>
<dbReference type="GO" id="GO:0005506">
    <property type="term" value="F:iron ion binding"/>
    <property type="evidence" value="ECO:0007669"/>
    <property type="project" value="InterPro"/>
</dbReference>
<comment type="caution">
    <text evidence="10">The sequence shown here is derived from an EMBL/GenBank/DDBJ whole genome shotgun (WGS) entry which is preliminary data.</text>
</comment>
<evidence type="ECO:0000256" key="5">
    <source>
        <dbReference type="ARBA" id="ARBA00022723"/>
    </source>
</evidence>
<comment type="similarity">
    <text evidence="3">Belongs to the cytochrome P450 family.</text>
</comment>
<evidence type="ECO:0000256" key="6">
    <source>
        <dbReference type="ARBA" id="ARBA00023002"/>
    </source>
</evidence>
<dbReference type="PANTHER" id="PTHR46300">
    <property type="entry name" value="P450, PUTATIVE (EUROFUNG)-RELATED-RELATED"/>
    <property type="match status" value="1"/>
</dbReference>
<evidence type="ECO:0000256" key="4">
    <source>
        <dbReference type="ARBA" id="ARBA00022617"/>
    </source>
</evidence>
<keyword evidence="4 9" id="KW-0349">Heme</keyword>
<keyword evidence="6" id="KW-0560">Oxidoreductase</keyword>
<dbReference type="SUPFAM" id="SSF48264">
    <property type="entry name" value="Cytochrome P450"/>
    <property type="match status" value="1"/>
</dbReference>
<evidence type="ECO:0000313" key="10">
    <source>
        <dbReference type="EMBL" id="KAJ4481158.1"/>
    </source>
</evidence>
<dbReference type="InterPro" id="IPR002401">
    <property type="entry name" value="Cyt_P450_E_grp-I"/>
</dbReference>
<keyword evidence="7 9" id="KW-0408">Iron</keyword>
<evidence type="ECO:0000256" key="8">
    <source>
        <dbReference type="ARBA" id="ARBA00023033"/>
    </source>
</evidence>
<evidence type="ECO:0000256" key="7">
    <source>
        <dbReference type="ARBA" id="ARBA00023004"/>
    </source>
</evidence>
<dbReference type="EMBL" id="JAOTPV010000006">
    <property type="protein sequence ID" value="KAJ4481158.1"/>
    <property type="molecule type" value="Genomic_DNA"/>
</dbReference>
<dbReference type="Gene3D" id="1.10.630.10">
    <property type="entry name" value="Cytochrome P450"/>
    <property type="match status" value="1"/>
</dbReference>